<evidence type="ECO:0000259" key="5">
    <source>
        <dbReference type="PROSITE" id="PS50197"/>
    </source>
</evidence>
<dbReference type="SUPFAM" id="SSF81837">
    <property type="entry name" value="BEACH domain"/>
    <property type="match status" value="1"/>
</dbReference>
<organism evidence="6 7">
    <name type="scientific">Coccomyxa viridis</name>
    <dbReference type="NCBI Taxonomy" id="1274662"/>
    <lineage>
        <taxon>Eukaryota</taxon>
        <taxon>Viridiplantae</taxon>
        <taxon>Chlorophyta</taxon>
        <taxon>core chlorophytes</taxon>
        <taxon>Trebouxiophyceae</taxon>
        <taxon>Trebouxiophyceae incertae sedis</taxon>
        <taxon>Coccomyxaceae</taxon>
        <taxon>Coccomyxa</taxon>
    </lineage>
</organism>
<feature type="compositionally biased region" description="Low complexity" evidence="4">
    <location>
        <begin position="1406"/>
        <end position="1422"/>
    </location>
</feature>
<evidence type="ECO:0000313" key="7">
    <source>
        <dbReference type="Proteomes" id="UP001314263"/>
    </source>
</evidence>
<dbReference type="Gene3D" id="2.130.10.10">
    <property type="entry name" value="YVTN repeat-like/Quinoprotein amine dehydrogenase"/>
    <property type="match status" value="2"/>
</dbReference>
<dbReference type="InterPro" id="IPR036322">
    <property type="entry name" value="WD40_repeat_dom_sf"/>
</dbReference>
<dbReference type="SUPFAM" id="SSF56112">
    <property type="entry name" value="Protein kinase-like (PK-like)"/>
    <property type="match status" value="1"/>
</dbReference>
<evidence type="ECO:0000256" key="4">
    <source>
        <dbReference type="SAM" id="MobiDB-lite"/>
    </source>
</evidence>
<feature type="compositionally biased region" description="Low complexity" evidence="4">
    <location>
        <begin position="479"/>
        <end position="490"/>
    </location>
</feature>
<dbReference type="Pfam" id="PF02138">
    <property type="entry name" value="Beach"/>
    <property type="match status" value="1"/>
</dbReference>
<dbReference type="PROSITE" id="PS50294">
    <property type="entry name" value="WD_REPEATS_REGION"/>
    <property type="match status" value="1"/>
</dbReference>
<protein>
    <recommendedName>
        <fullName evidence="5">BEACH domain-containing protein</fullName>
    </recommendedName>
</protein>
<feature type="repeat" description="WD" evidence="3">
    <location>
        <begin position="1526"/>
        <end position="1559"/>
    </location>
</feature>
<dbReference type="EMBL" id="CAUYUE010000003">
    <property type="protein sequence ID" value="CAK0754487.1"/>
    <property type="molecule type" value="Genomic_DNA"/>
</dbReference>
<feature type="region of interest" description="Disordered" evidence="4">
    <location>
        <begin position="1355"/>
        <end position="1389"/>
    </location>
</feature>
<feature type="domain" description="BEACH" evidence="5">
    <location>
        <begin position="178"/>
        <end position="458"/>
    </location>
</feature>
<feature type="region of interest" description="Disordered" evidence="4">
    <location>
        <begin position="475"/>
        <end position="538"/>
    </location>
</feature>
<dbReference type="InterPro" id="IPR011009">
    <property type="entry name" value="Kinase-like_dom_sf"/>
</dbReference>
<feature type="region of interest" description="Disordered" evidence="4">
    <location>
        <begin position="1403"/>
        <end position="1422"/>
    </location>
</feature>
<dbReference type="InterPro" id="IPR036372">
    <property type="entry name" value="BEACH_dom_sf"/>
</dbReference>
<dbReference type="PROSITE" id="PS50082">
    <property type="entry name" value="WD_REPEATS_2"/>
    <property type="match status" value="1"/>
</dbReference>
<feature type="region of interest" description="Disordered" evidence="4">
    <location>
        <begin position="1172"/>
        <end position="1206"/>
    </location>
</feature>
<feature type="compositionally biased region" description="Polar residues" evidence="4">
    <location>
        <begin position="1172"/>
        <end position="1181"/>
    </location>
</feature>
<dbReference type="SMART" id="SM01026">
    <property type="entry name" value="Beach"/>
    <property type="match status" value="1"/>
</dbReference>
<name>A0AAV1HVB3_9CHLO</name>
<proteinExistence type="predicted"/>
<dbReference type="InterPro" id="IPR015943">
    <property type="entry name" value="WD40/YVTN_repeat-like_dom_sf"/>
</dbReference>
<evidence type="ECO:0000256" key="3">
    <source>
        <dbReference type="PROSITE-ProRule" id="PRU00221"/>
    </source>
</evidence>
<dbReference type="PROSITE" id="PS00678">
    <property type="entry name" value="WD_REPEATS_1"/>
    <property type="match status" value="1"/>
</dbReference>
<evidence type="ECO:0000256" key="2">
    <source>
        <dbReference type="ARBA" id="ARBA00022737"/>
    </source>
</evidence>
<dbReference type="Pfam" id="PF00400">
    <property type="entry name" value="WD40"/>
    <property type="match status" value="2"/>
</dbReference>
<reference evidence="6 7" key="1">
    <citation type="submission" date="2023-10" db="EMBL/GenBank/DDBJ databases">
        <authorList>
            <person name="Maclean D."/>
            <person name="Macfadyen A."/>
        </authorList>
    </citation>
    <scope>NUCLEOTIDE SEQUENCE [LARGE SCALE GENOMIC DNA]</scope>
</reference>
<dbReference type="Proteomes" id="UP001314263">
    <property type="component" value="Unassembled WGS sequence"/>
</dbReference>
<dbReference type="InterPro" id="IPR000409">
    <property type="entry name" value="BEACH_dom"/>
</dbReference>
<dbReference type="InterPro" id="IPR001680">
    <property type="entry name" value="WD40_rpt"/>
</dbReference>
<dbReference type="Gene3D" id="1.10.1540.10">
    <property type="entry name" value="BEACH domain"/>
    <property type="match status" value="1"/>
</dbReference>
<dbReference type="PANTHER" id="PTHR46866:SF1">
    <property type="entry name" value="GH12955P"/>
    <property type="match status" value="1"/>
</dbReference>
<feature type="compositionally biased region" description="Polar residues" evidence="4">
    <location>
        <begin position="1374"/>
        <end position="1388"/>
    </location>
</feature>
<dbReference type="InterPro" id="IPR019775">
    <property type="entry name" value="WD40_repeat_CS"/>
</dbReference>
<comment type="caution">
    <text evidence="6">The sequence shown here is derived from an EMBL/GenBank/DDBJ whole genome shotgun (WGS) entry which is preliminary data.</text>
</comment>
<dbReference type="CDD" id="cd06071">
    <property type="entry name" value="Beach"/>
    <property type="match status" value="1"/>
</dbReference>
<keyword evidence="2" id="KW-0677">Repeat</keyword>
<evidence type="ECO:0000313" key="6">
    <source>
        <dbReference type="EMBL" id="CAK0754487.1"/>
    </source>
</evidence>
<sequence>MSIQDFLDELPESVNAENRPYGRLSVTSSIEAAKPPGVNAELCAALRQHTCPAIDRRPDEGHGLTFEQAQGSLLEGGLFWLHADKLYVAQAAALCSLADILRFNPDALSDSQQCISLLYQVVNQVRALHDAGLWHGRLNAETILLRGPARVQLLGACSSGNTADAALHQHSQGQPASPTSSGQYPLLQLTALWCSRQMNNFDYLMQLNLLAGRRRGNASFHPILPWVIDMSVAPEHSMNSPAKEGEEVPGWRDLTKTKWRLSKGDEQLNFTYKSSDTPHHISDEALSELAYCIYKARRLPVETLTRTVRAAFEPNEYPASVARLVAWTPDEAIPEFYDDPHVFESLHNSMPALAVPSWADSNTDFVQRHRAALESERVSSMLHHWVDVTFGYKLTGDAAVAAKNVALTGIISGRNCVKGRAQLFTKPHPARVATSVPKGEGMGEQRVASKVCMSMLEQLECTPLTGLPSQNGHNECLNSSGLPSPSAAALEDSESERQIACPPAQQDSRGAGGSSSSSEQRLNCAGSAGSNEQIQRPGCTLSQQRADVMAMGALVIELFTRRLHYRSYADADYWRKQVHAVAAPVQGFALSCLEGNFPSMRKLMRHSIFAAPIRAAAVHLAHLDDGIGIGSKSSSSRQASTVKDLLDGPHSLAVLARQGVLQLCIPSILRLVEDAAVRNHVSDSSFPGQQHGAEASHSTMEAAAEALLRLVQMLPRSLAIQGPLQLWIALQGAHATAASRLYAGIAPGRVHPLMQAELMQPARLKQLAQAVGLSAYLDSAHAALLSMVCGGASVAGEPAAGQALQLAIQAVADMAAWLPLPVAREHVQAPLLQSLSKRPDVALALISVAGALGGDYAAAHLVPQLLAILCSRTLSSAGAEDSLHGRTFFAMLNAVTSLEGVLPVLDQRHILQALLSPQPLGNGSLAPVLILRPLLCPQSQLDSFLRNRIAGLVLQASKAAGQSDILVSEVLPQLLPLFACSTAHGKLYGCSVPAAPDASSGAIASLPSGDSAGTSMRQRMRQALELSSHSTAGGQSLSMSAADEAESGFWDLVYLLYPEMAEAVGLGVLHELVSSWPLLERSLAVKYGWSPRANLGPQMGRLAERSRAEALRDCAALMDYEAAYGREAWQSSGAFAAESRRAEHTAARLIDDIGWSTPIVAARSAAALASAQGGQDISNGRVSPRHAAPGRLAEQTDAHQGNSGTSQLHWLPSQSASVWAESNQGLARALPGREDHRFWEQTWRFNARVAHSWRAHKEGLRHIAVSEMEDMIVTAGKGVPAGRDGDVLRVWDLATCRAGVQCAGHEGAVVSLCMLPGPQKLIASCDSSGACRVWSGSTGAGLSCFAEPGNLGAEATHSSSAWGRQPRSGKKSPALSTRSGEVQQSSSVPLAPAFEAPAGDQRLAHGDAGASAGSDSAPLPAAAPQAVHTRSYSAYTCVASAQRGCTDCLVAGTTGGRLRWLDLETSCPLADVYCHPISRWQGEGNSAVVAIDQSRTASHNSWLAVGLSSGHAALADHRTGELGAFWTAHDAGLTCLASCSDHAVLTGSQDQTIKLWDVRMLSAPGKAQGLHIYEGHKEPVGGLAVHRKDVISWAGSCIGLLSMQEPENAALRSVHLSNGKGSRETSAFVSLSVLPESLLLVIGGDDGYIRVCS</sequence>
<keyword evidence="1 3" id="KW-0853">WD repeat</keyword>
<dbReference type="SMART" id="SM00320">
    <property type="entry name" value="WD40"/>
    <property type="match status" value="4"/>
</dbReference>
<dbReference type="PROSITE" id="PS50197">
    <property type="entry name" value="BEACH"/>
    <property type="match status" value="1"/>
</dbReference>
<dbReference type="SUPFAM" id="SSF50978">
    <property type="entry name" value="WD40 repeat-like"/>
    <property type="match status" value="1"/>
</dbReference>
<gene>
    <name evidence="6" type="ORF">CVIRNUC_002301</name>
</gene>
<dbReference type="PANTHER" id="PTHR46866">
    <property type="entry name" value="GH12955P"/>
    <property type="match status" value="1"/>
</dbReference>
<evidence type="ECO:0000256" key="1">
    <source>
        <dbReference type="ARBA" id="ARBA00022574"/>
    </source>
</evidence>
<feature type="compositionally biased region" description="Polar residues" evidence="4">
    <location>
        <begin position="528"/>
        <end position="538"/>
    </location>
</feature>
<keyword evidence="7" id="KW-1185">Reference proteome</keyword>
<accession>A0AAV1HVB3</accession>